<reference evidence="2" key="1">
    <citation type="submission" date="2022-04" db="EMBL/GenBank/DDBJ databases">
        <title>Halobacillus sp. isolated from saltern.</title>
        <authorList>
            <person name="Won M."/>
            <person name="Lee C.-M."/>
            <person name="Woen H.-Y."/>
            <person name="Kwon S.-W."/>
        </authorList>
    </citation>
    <scope>NUCLEOTIDE SEQUENCE</scope>
    <source>
        <strain evidence="2">SSHM10-5</strain>
    </source>
</reference>
<protein>
    <submittedName>
        <fullName evidence="2">Phosphotransferase</fullName>
    </submittedName>
</protein>
<evidence type="ECO:0000313" key="3">
    <source>
        <dbReference type="Proteomes" id="UP000830326"/>
    </source>
</evidence>
<dbReference type="Pfam" id="PF01636">
    <property type="entry name" value="APH"/>
    <property type="match status" value="1"/>
</dbReference>
<feature type="domain" description="Aminoglycoside phosphotransferase" evidence="1">
    <location>
        <begin position="106"/>
        <end position="229"/>
    </location>
</feature>
<name>A0ABY4HD88_9BACI</name>
<dbReference type="RefSeq" id="WP_245033886.1">
    <property type="nucleotide sequence ID" value="NZ_CP095075.1"/>
</dbReference>
<gene>
    <name evidence="2" type="ORF">MUO15_04690</name>
</gene>
<dbReference type="InterPro" id="IPR002575">
    <property type="entry name" value="Aminoglycoside_PTrfase"/>
</dbReference>
<proteinExistence type="predicted"/>
<dbReference type="SUPFAM" id="SSF56112">
    <property type="entry name" value="Protein kinase-like (PK-like)"/>
    <property type="match status" value="1"/>
</dbReference>
<sequence length="303" mass="36127">MTTLDRRLSEMGWKLLNIEVINGAHAGSIYRIDVIDQENNKAKYIYKEFAGDRNNEVDVYGKLKSYIKPFSKLVKVWNSSPKAILMLDLKMPLKETFKELPIRHKKTLIEGILQKLSYLHSLNPRKAANELPTHFITSEWREWGLDQIKKLCLRHQWAKSKWIKTIDYPYEQLGLTNYMFRSPLTLTHGDPHLENIFYFEEHIWFIDWEWAAIGSPLRDITIMLQDIYELELIQFAFNSYRGILEVKNLNISKDDYRSDFNHLYIDHTTMMLAWEIEKYFQGYTSEERVKEITEFKIGEIDRC</sequence>
<keyword evidence="3" id="KW-1185">Reference proteome</keyword>
<evidence type="ECO:0000259" key="1">
    <source>
        <dbReference type="Pfam" id="PF01636"/>
    </source>
</evidence>
<dbReference type="Proteomes" id="UP000830326">
    <property type="component" value="Chromosome"/>
</dbReference>
<accession>A0ABY4HD88</accession>
<dbReference type="EMBL" id="CP095075">
    <property type="protein sequence ID" value="UOR12817.1"/>
    <property type="molecule type" value="Genomic_DNA"/>
</dbReference>
<evidence type="ECO:0000313" key="2">
    <source>
        <dbReference type="EMBL" id="UOR12817.1"/>
    </source>
</evidence>
<dbReference type="Gene3D" id="3.90.1200.10">
    <property type="match status" value="1"/>
</dbReference>
<dbReference type="InterPro" id="IPR011009">
    <property type="entry name" value="Kinase-like_dom_sf"/>
</dbReference>
<organism evidence="2 3">
    <name type="scientific">Halobacillus amylolyticus</name>
    <dbReference type="NCBI Taxonomy" id="2932259"/>
    <lineage>
        <taxon>Bacteria</taxon>
        <taxon>Bacillati</taxon>
        <taxon>Bacillota</taxon>
        <taxon>Bacilli</taxon>
        <taxon>Bacillales</taxon>
        <taxon>Bacillaceae</taxon>
        <taxon>Halobacillus</taxon>
    </lineage>
</organism>